<feature type="region of interest" description="Disordered" evidence="1">
    <location>
        <begin position="1"/>
        <end position="412"/>
    </location>
</feature>
<accession>A0A6J4HWL1</accession>
<feature type="compositionally biased region" description="Low complexity" evidence="1">
    <location>
        <begin position="41"/>
        <end position="73"/>
    </location>
</feature>
<feature type="compositionally biased region" description="Basic residues" evidence="1">
    <location>
        <begin position="441"/>
        <end position="452"/>
    </location>
</feature>
<feature type="compositionally biased region" description="Basic residues" evidence="1">
    <location>
        <begin position="261"/>
        <end position="277"/>
    </location>
</feature>
<keyword evidence="2" id="KW-0808">Transferase</keyword>
<gene>
    <name evidence="2" type="ORF">AVDCRST_MAG52-1293</name>
</gene>
<feature type="compositionally biased region" description="Gly residues" evidence="1">
    <location>
        <begin position="201"/>
        <end position="212"/>
    </location>
</feature>
<feature type="compositionally biased region" description="Basic residues" evidence="1">
    <location>
        <begin position="29"/>
        <end position="38"/>
    </location>
</feature>
<feature type="compositionally biased region" description="Low complexity" evidence="1">
    <location>
        <begin position="213"/>
        <end position="225"/>
    </location>
</feature>
<evidence type="ECO:0000256" key="1">
    <source>
        <dbReference type="SAM" id="MobiDB-lite"/>
    </source>
</evidence>
<reference evidence="2" key="1">
    <citation type="submission" date="2020-02" db="EMBL/GenBank/DDBJ databases">
        <authorList>
            <person name="Meier V. D."/>
        </authorList>
    </citation>
    <scope>NUCLEOTIDE SEQUENCE</scope>
    <source>
        <strain evidence="2">AVDCRST_MAG52</strain>
    </source>
</reference>
<feature type="compositionally biased region" description="Basic residues" evidence="1">
    <location>
        <begin position="317"/>
        <end position="326"/>
    </location>
</feature>
<name>A0A6J4HWL1_9ACTN</name>
<keyword evidence="2" id="KW-0012">Acyltransferase</keyword>
<feature type="compositionally biased region" description="Basic and acidic residues" evidence="1">
    <location>
        <begin position="1"/>
        <end position="23"/>
    </location>
</feature>
<protein>
    <submittedName>
        <fullName evidence="2">Wax ester synthase/acyl-CoA:diacylglycerol acyltransferase</fullName>
    </submittedName>
</protein>
<feature type="non-terminal residue" evidence="2">
    <location>
        <position position="505"/>
    </location>
</feature>
<feature type="compositionally biased region" description="Basic and acidic residues" evidence="1">
    <location>
        <begin position="173"/>
        <end position="185"/>
    </location>
</feature>
<feature type="region of interest" description="Disordered" evidence="1">
    <location>
        <begin position="441"/>
        <end position="505"/>
    </location>
</feature>
<proteinExistence type="predicted"/>
<feature type="compositionally biased region" description="Basic and acidic residues" evidence="1">
    <location>
        <begin position="342"/>
        <end position="362"/>
    </location>
</feature>
<sequence>GPDERTRCGLLLRGEREHPDARGVGRGVRGTRPHLRRRGAADPGQAAQGAAVPAARAPGTPAAGPATVGGRPALPDPLPRAAHRGPPSGQRRAAAQPGRPRPGPAPGHGQTAVGAVAGRGPGRGPVGAHLQGPPLHGRRRRRHGPDAADVRPATRRHARVGEGLDAAAQPLDAGDHGRLGHREPDQPAPAAGELAGARQPGAGGPGAGGVGPDAGPVGPVAGQAGDHPHRTVAQRPDRPAPPLGLDGGEVRGVQGRPDGVRRHRQRRRPDRHHRRLPRPAPGPRRAVVGEAGRPLHGARLRAPPGPEGQPQQSGVGRLRRPARRPGRPPGPPQLDPGADGRVQARDVGRRRELDHRDGELHRTHPAVPGRAGHVAGRPDVVPGRDHERPRAARAALRPGQADVQRHGLRAHRRRHPLLDRDLLLPQHHDLRDQRRLRWLPGRRRPLRGHPAQHRAAPGPGPEADTGGGAGRDRRRRGHGRGGERGRPSATRHRAGEEDDLGSRPM</sequence>
<dbReference type="EMBL" id="CADCTN010000079">
    <property type="protein sequence ID" value="CAA9233720.1"/>
    <property type="molecule type" value="Genomic_DNA"/>
</dbReference>
<dbReference type="AlphaFoldDB" id="A0A6J4HWL1"/>
<feature type="compositionally biased region" description="Low complexity" evidence="1">
    <location>
        <begin position="89"/>
        <end position="98"/>
    </location>
</feature>
<feature type="non-terminal residue" evidence="2">
    <location>
        <position position="1"/>
    </location>
</feature>
<dbReference type="GO" id="GO:0016746">
    <property type="term" value="F:acyltransferase activity"/>
    <property type="evidence" value="ECO:0007669"/>
    <property type="project" value="UniProtKB-KW"/>
</dbReference>
<organism evidence="2">
    <name type="scientific">uncultured Blastococcus sp</name>
    <dbReference type="NCBI Taxonomy" id="217144"/>
    <lineage>
        <taxon>Bacteria</taxon>
        <taxon>Bacillati</taxon>
        <taxon>Actinomycetota</taxon>
        <taxon>Actinomycetes</taxon>
        <taxon>Geodermatophilales</taxon>
        <taxon>Geodermatophilaceae</taxon>
        <taxon>Blastococcus</taxon>
        <taxon>environmental samples</taxon>
    </lineage>
</organism>
<evidence type="ECO:0000313" key="2">
    <source>
        <dbReference type="EMBL" id="CAA9233720.1"/>
    </source>
</evidence>